<comment type="function">
    <text evidence="8">Involved in ammonium transport.</text>
</comment>
<evidence type="ECO:0000256" key="6">
    <source>
        <dbReference type="ARBA" id="ARBA00023136"/>
    </source>
</evidence>
<comment type="caution">
    <text evidence="11">The sequence shown here is derived from an EMBL/GenBank/DDBJ whole genome shotgun (WGS) entry which is preliminary data.</text>
</comment>
<dbReference type="EMBL" id="LSRQ01002054">
    <property type="protein sequence ID" value="OAY75597.1"/>
    <property type="molecule type" value="Genomic_DNA"/>
</dbReference>
<sequence length="468" mass="50825">KERKKRKMMASESAPEWLNKGDNSWQLAAATLVGLQSVPGLVILYGSIVKKKWAVNSAFMALYAFAVTFVCWSLWAFRMSFGDRLLPFLGRPDLAALDQRFLLAQGFAGLYPSATLVYFQFVFAAITLILIAGALLGRMNFKAWMLFVPLWLTFSYTVGAFSVWSPNGFLFKAGVMDFAGGYVIHLSSGVAGLTAAYWVGPRMAKDRERFPPNNILLTLTGAGLLWMGWTGFNGGAPYAANIDASMAILNTHLCTATSLLVWLCLDMFVFGKPSVIGAVQGMITGLVCITPAAGLVQGWAAIIMGVLSGSTPWFTMMVLHKRIRFLKRVDDTLAVFHTHAVAGSLGGILTGIFAEPRLNRLFFGDDPKYVGLAYALKMGRAAAGFRQIGMQLAGIVFIISVNVTVTTLVCLLVRLAVPLRLSDDELQIGDDAIHGEDAYAVWGDGETYERSIHGVQNFALPTTLAEAA</sequence>
<evidence type="ECO:0000256" key="9">
    <source>
        <dbReference type="RuleBase" id="RU362002"/>
    </source>
</evidence>
<dbReference type="Proteomes" id="UP000092600">
    <property type="component" value="Unassembled WGS sequence"/>
</dbReference>
<keyword evidence="6 9" id="KW-0472">Membrane</keyword>
<dbReference type="NCBIfam" id="TIGR00836">
    <property type="entry name" value="amt"/>
    <property type="match status" value="1"/>
</dbReference>
<feature type="domain" description="Ammonium transporter AmtB-like" evidence="10">
    <location>
        <begin position="25"/>
        <end position="439"/>
    </location>
</feature>
<dbReference type="Gene3D" id="1.10.3430.10">
    <property type="entry name" value="Ammonium transporter AmtB like domains"/>
    <property type="match status" value="1"/>
</dbReference>
<evidence type="ECO:0000256" key="8">
    <source>
        <dbReference type="ARBA" id="ARBA00060095"/>
    </source>
</evidence>
<dbReference type="GO" id="GO:0008519">
    <property type="term" value="F:ammonium channel activity"/>
    <property type="evidence" value="ECO:0007669"/>
    <property type="project" value="InterPro"/>
</dbReference>
<dbReference type="FunFam" id="1.10.3430.10:FF:000005">
    <property type="entry name" value="Ammonium transporter"/>
    <property type="match status" value="1"/>
</dbReference>
<feature type="transmembrane region" description="Helical" evidence="9">
    <location>
        <begin position="244"/>
        <end position="263"/>
    </location>
</feature>
<dbReference type="SUPFAM" id="SSF111352">
    <property type="entry name" value="Ammonium transporter"/>
    <property type="match status" value="1"/>
</dbReference>
<evidence type="ECO:0000256" key="2">
    <source>
        <dbReference type="ARBA" id="ARBA00005887"/>
    </source>
</evidence>
<feature type="transmembrane region" description="Helical" evidence="9">
    <location>
        <begin position="179"/>
        <end position="200"/>
    </location>
</feature>
<dbReference type="InterPro" id="IPR018047">
    <property type="entry name" value="Ammonium_transpt_CS"/>
</dbReference>
<name>A0A199VEQ1_ANACO</name>
<accession>A0A199VEQ1</accession>
<evidence type="ECO:0000313" key="12">
    <source>
        <dbReference type="Proteomes" id="UP000092600"/>
    </source>
</evidence>
<feature type="transmembrane region" description="Helical" evidence="9">
    <location>
        <begin position="275"/>
        <end position="293"/>
    </location>
</feature>
<evidence type="ECO:0000256" key="1">
    <source>
        <dbReference type="ARBA" id="ARBA00004141"/>
    </source>
</evidence>
<feature type="transmembrane region" description="Helical" evidence="9">
    <location>
        <begin position="58"/>
        <end position="77"/>
    </location>
</feature>
<dbReference type="InterPro" id="IPR001905">
    <property type="entry name" value="Ammonium_transpt"/>
</dbReference>
<dbReference type="GO" id="GO:0005886">
    <property type="term" value="C:plasma membrane"/>
    <property type="evidence" value="ECO:0007669"/>
    <property type="project" value="UniProtKB-SubCell"/>
</dbReference>
<evidence type="ECO:0000256" key="7">
    <source>
        <dbReference type="ARBA" id="ARBA00023177"/>
    </source>
</evidence>
<dbReference type="InterPro" id="IPR029020">
    <property type="entry name" value="Ammonium/urea_transptr"/>
</dbReference>
<reference evidence="11 12" key="1">
    <citation type="journal article" date="2016" name="DNA Res.">
        <title>The draft genome of MD-2 pineapple using hybrid error correction of long reads.</title>
        <authorList>
            <person name="Redwan R.M."/>
            <person name="Saidin A."/>
            <person name="Kumar S.V."/>
        </authorList>
    </citation>
    <scope>NUCLEOTIDE SEQUENCE [LARGE SCALE GENOMIC DNA]</scope>
    <source>
        <strain evidence="12">cv. MD2</strain>
        <tissue evidence="11">Leaf</tissue>
    </source>
</reference>
<feature type="non-terminal residue" evidence="11">
    <location>
        <position position="1"/>
    </location>
</feature>
<evidence type="ECO:0000256" key="5">
    <source>
        <dbReference type="ARBA" id="ARBA00022989"/>
    </source>
</evidence>
<evidence type="ECO:0000313" key="11">
    <source>
        <dbReference type="EMBL" id="OAY75597.1"/>
    </source>
</evidence>
<comment type="subcellular location">
    <subcellularLocation>
        <location evidence="9">Cell membrane</location>
        <topology evidence="9">Multi-pass membrane protein</topology>
    </subcellularLocation>
    <subcellularLocation>
        <location evidence="1">Membrane</location>
        <topology evidence="1">Multi-pass membrane protein</topology>
    </subcellularLocation>
</comment>
<keyword evidence="4 9" id="KW-0812">Transmembrane</keyword>
<dbReference type="PANTHER" id="PTHR43029">
    <property type="entry name" value="AMMONIUM TRANSPORTER MEP2"/>
    <property type="match status" value="1"/>
</dbReference>
<keyword evidence="3 9" id="KW-0813">Transport</keyword>
<organism evidence="11 12">
    <name type="scientific">Ananas comosus</name>
    <name type="common">Pineapple</name>
    <name type="synonym">Ananas ananas</name>
    <dbReference type="NCBI Taxonomy" id="4615"/>
    <lineage>
        <taxon>Eukaryota</taxon>
        <taxon>Viridiplantae</taxon>
        <taxon>Streptophyta</taxon>
        <taxon>Embryophyta</taxon>
        <taxon>Tracheophyta</taxon>
        <taxon>Spermatophyta</taxon>
        <taxon>Magnoliopsida</taxon>
        <taxon>Liliopsida</taxon>
        <taxon>Poales</taxon>
        <taxon>Bromeliaceae</taxon>
        <taxon>Bromelioideae</taxon>
        <taxon>Ananas</taxon>
    </lineage>
</organism>
<evidence type="ECO:0000256" key="4">
    <source>
        <dbReference type="ARBA" id="ARBA00022692"/>
    </source>
</evidence>
<feature type="transmembrane region" description="Helical" evidence="9">
    <location>
        <begin position="143"/>
        <end position="164"/>
    </location>
</feature>
<feature type="transmembrane region" description="Helical" evidence="9">
    <location>
        <begin position="388"/>
        <end position="413"/>
    </location>
</feature>
<feature type="transmembrane region" description="Helical" evidence="9">
    <location>
        <begin position="332"/>
        <end position="354"/>
    </location>
</feature>
<keyword evidence="5 9" id="KW-1133">Transmembrane helix</keyword>
<keyword evidence="7 9" id="KW-0924">Ammonia transport</keyword>
<protein>
    <recommendedName>
        <fullName evidence="9">Ammonium transporter</fullName>
    </recommendedName>
</protein>
<dbReference type="InterPro" id="IPR024041">
    <property type="entry name" value="NH4_transpt_AmtB-like_dom"/>
</dbReference>
<feature type="transmembrane region" description="Helical" evidence="9">
    <location>
        <begin position="212"/>
        <end position="232"/>
    </location>
</feature>
<proteinExistence type="inferred from homology"/>
<evidence type="ECO:0000259" key="10">
    <source>
        <dbReference type="Pfam" id="PF00909"/>
    </source>
</evidence>
<dbReference type="PROSITE" id="PS01219">
    <property type="entry name" value="AMMONIUM_TRANSP"/>
    <property type="match status" value="1"/>
</dbReference>
<feature type="transmembrane region" description="Helical" evidence="9">
    <location>
        <begin position="299"/>
        <end position="320"/>
    </location>
</feature>
<gene>
    <name evidence="11" type="ORF">ACMD2_03150</name>
</gene>
<comment type="similarity">
    <text evidence="2 9">Belongs to the ammonia transporter channel (TC 1.A.11.2) family.</text>
</comment>
<dbReference type="STRING" id="4615.A0A199VEQ1"/>
<feature type="transmembrane region" description="Helical" evidence="9">
    <location>
        <begin position="25"/>
        <end position="46"/>
    </location>
</feature>
<evidence type="ECO:0000256" key="3">
    <source>
        <dbReference type="ARBA" id="ARBA00022448"/>
    </source>
</evidence>
<dbReference type="AlphaFoldDB" id="A0A199VEQ1"/>
<feature type="transmembrane region" description="Helical" evidence="9">
    <location>
        <begin position="117"/>
        <end position="136"/>
    </location>
</feature>
<dbReference type="Pfam" id="PF00909">
    <property type="entry name" value="Ammonium_transp"/>
    <property type="match status" value="1"/>
</dbReference>
<dbReference type="PANTHER" id="PTHR43029:SF11">
    <property type="entry name" value="AMMONIUM TRANSPORTER"/>
    <property type="match status" value="1"/>
</dbReference>